<feature type="region of interest" description="Disordered" evidence="1">
    <location>
        <begin position="1"/>
        <end position="62"/>
    </location>
</feature>
<comment type="caution">
    <text evidence="2">The sequence shown here is derived from an EMBL/GenBank/DDBJ whole genome shotgun (WGS) entry which is preliminary data.</text>
</comment>
<organism evidence="2 3">
    <name type="scientific">Protopolystoma xenopodis</name>
    <dbReference type="NCBI Taxonomy" id="117903"/>
    <lineage>
        <taxon>Eukaryota</taxon>
        <taxon>Metazoa</taxon>
        <taxon>Spiralia</taxon>
        <taxon>Lophotrochozoa</taxon>
        <taxon>Platyhelminthes</taxon>
        <taxon>Monogenea</taxon>
        <taxon>Polyopisthocotylea</taxon>
        <taxon>Polystomatidea</taxon>
        <taxon>Polystomatidae</taxon>
        <taxon>Protopolystoma</taxon>
    </lineage>
</organism>
<protein>
    <submittedName>
        <fullName evidence="2">Uncharacterized protein</fullName>
    </submittedName>
</protein>
<sequence>MAGRNPAHNPAKRTRADTISGYIPLTSNSSRVPSKTVPQPHPIPSPSNDFNKDVQSPEKPNHTSIAEVSSIRNEDLTIECLASLARVGTDLARFRELIHRIAATQPNSKAVVEGNATQFIIERALCVSQGLDQAKNMGDMLQNFSKDINDLLDMVS</sequence>
<keyword evidence="3" id="KW-1185">Reference proteome</keyword>
<name>A0A448WJ39_9PLAT</name>
<dbReference type="EMBL" id="CAAALY010015883">
    <property type="protein sequence ID" value="VEL12804.1"/>
    <property type="molecule type" value="Genomic_DNA"/>
</dbReference>
<feature type="compositionally biased region" description="Polar residues" evidence="1">
    <location>
        <begin position="25"/>
        <end position="37"/>
    </location>
</feature>
<reference evidence="2" key="1">
    <citation type="submission" date="2018-11" db="EMBL/GenBank/DDBJ databases">
        <authorList>
            <consortium name="Pathogen Informatics"/>
        </authorList>
    </citation>
    <scope>NUCLEOTIDE SEQUENCE</scope>
</reference>
<evidence type="ECO:0000313" key="3">
    <source>
        <dbReference type="Proteomes" id="UP000784294"/>
    </source>
</evidence>
<dbReference type="Proteomes" id="UP000784294">
    <property type="component" value="Unassembled WGS sequence"/>
</dbReference>
<proteinExistence type="predicted"/>
<feature type="compositionally biased region" description="Basic and acidic residues" evidence="1">
    <location>
        <begin position="50"/>
        <end position="61"/>
    </location>
</feature>
<evidence type="ECO:0000313" key="2">
    <source>
        <dbReference type="EMBL" id="VEL12804.1"/>
    </source>
</evidence>
<gene>
    <name evidence="2" type="ORF">PXEA_LOCUS6244</name>
</gene>
<evidence type="ECO:0000256" key="1">
    <source>
        <dbReference type="SAM" id="MobiDB-lite"/>
    </source>
</evidence>
<dbReference type="AlphaFoldDB" id="A0A448WJ39"/>
<accession>A0A448WJ39</accession>